<dbReference type="Proteomes" id="UP001489719">
    <property type="component" value="Unassembled WGS sequence"/>
</dbReference>
<evidence type="ECO:0000313" key="2">
    <source>
        <dbReference type="Proteomes" id="UP001489719"/>
    </source>
</evidence>
<accession>A0ACC3THL0</accession>
<evidence type="ECO:0000313" key="1">
    <source>
        <dbReference type="EMBL" id="KAK9320226.1"/>
    </source>
</evidence>
<organism evidence="1 2">
    <name type="scientific">Lipomyces orientalis</name>
    <dbReference type="NCBI Taxonomy" id="1233043"/>
    <lineage>
        <taxon>Eukaryota</taxon>
        <taxon>Fungi</taxon>
        <taxon>Dikarya</taxon>
        <taxon>Ascomycota</taxon>
        <taxon>Saccharomycotina</taxon>
        <taxon>Lipomycetes</taxon>
        <taxon>Lipomycetales</taxon>
        <taxon>Lipomycetaceae</taxon>
        <taxon>Lipomyces</taxon>
    </lineage>
</organism>
<sequence>MTDISTQIGFAEHFEVCTSSSEFIQLIATCRSLDVALTEWLLQDSNFVRAFAHFIKKALDLKV</sequence>
<dbReference type="EMBL" id="MU970139">
    <property type="protein sequence ID" value="KAK9320226.1"/>
    <property type="molecule type" value="Genomic_DNA"/>
</dbReference>
<keyword evidence="2" id="KW-1185">Reference proteome</keyword>
<name>A0ACC3THL0_9ASCO</name>
<protein>
    <submittedName>
        <fullName evidence="1">Uncharacterized protein</fullName>
    </submittedName>
</protein>
<proteinExistence type="predicted"/>
<reference evidence="2" key="1">
    <citation type="journal article" date="2024" name="Front. Bioeng. Biotechnol.">
        <title>Genome-scale model development and genomic sequencing of the oleaginous clade Lipomyces.</title>
        <authorList>
            <person name="Czajka J.J."/>
            <person name="Han Y."/>
            <person name="Kim J."/>
            <person name="Mondo S.J."/>
            <person name="Hofstad B.A."/>
            <person name="Robles A."/>
            <person name="Haridas S."/>
            <person name="Riley R."/>
            <person name="LaButti K."/>
            <person name="Pangilinan J."/>
            <person name="Andreopoulos W."/>
            <person name="Lipzen A."/>
            <person name="Yan J."/>
            <person name="Wang M."/>
            <person name="Ng V."/>
            <person name="Grigoriev I.V."/>
            <person name="Spatafora J.W."/>
            <person name="Magnuson J.K."/>
            <person name="Baker S.E."/>
            <person name="Pomraning K.R."/>
        </authorList>
    </citation>
    <scope>NUCLEOTIDE SEQUENCE [LARGE SCALE GENOMIC DNA]</scope>
    <source>
        <strain evidence="2">CBS 10300</strain>
    </source>
</reference>
<gene>
    <name evidence="1" type="ORF">V1517DRAFT_356094</name>
</gene>
<comment type="caution">
    <text evidence="1">The sequence shown here is derived from an EMBL/GenBank/DDBJ whole genome shotgun (WGS) entry which is preliminary data.</text>
</comment>